<proteinExistence type="predicted"/>
<sequence>VDSSQIHVDAVNTRSLKAITIINSTSIVYDPSIHLSLSYLSISMMNIGLNLDLVPGLDTFLLTDSILAPGIAIKVNENISYLSLCNSVGIIDMKGVAGLGIIEFKPKHALRLDRHTGGNDGGLLYIENYTFEHNIAVSNDIQTIHLKNVKAKKGVKLILAQGCKSLKLDSSWVAVDTSQATFLEKLTLKNMKLLISENLLVVPSTIKTLVLLNTVITGSCTLPIHIRTVVLREVKLANSSILKFNQECRKVRFYHCSGEYDLSGIQKLEVLGLVPELKGTLELKVCLPSLDNVRKLDIAYNLNEDCLESCLARYINLESLTVRSIDYREKCLPYPQLSLVKSDVFNPSNMNAWLIQKISEYELPREHLDNETANLLNIKMNIFFKRALYL</sequence>
<protein>
    <submittedName>
        <fullName evidence="1">Putative LRR containing protein</fullName>
    </submittedName>
</protein>
<dbReference type="Proteomes" id="UP000011185">
    <property type="component" value="Unassembled WGS sequence"/>
</dbReference>
<reference evidence="1 2" key="1">
    <citation type="journal article" date="2012" name="PLoS Pathog.">
        <title>The genome of the obligate intracellular parasite Trachipleistophora hominis: new insights into microsporidian genome dynamics and reductive evolution.</title>
        <authorList>
            <person name="Heinz E."/>
            <person name="Williams T.A."/>
            <person name="Nakjang S."/>
            <person name="Noel C.J."/>
            <person name="Swan D.C."/>
            <person name="Goldberg A.V."/>
            <person name="Harris S.R."/>
            <person name="Weinmaier T."/>
            <person name="Markert S."/>
            <person name="Becher D."/>
            <person name="Bernhardt J."/>
            <person name="Dagan T."/>
            <person name="Hacker C."/>
            <person name="Lucocq J.M."/>
            <person name="Schweder T."/>
            <person name="Rattei T."/>
            <person name="Hall N."/>
            <person name="Hirt R.P."/>
            <person name="Embley T.M."/>
        </authorList>
    </citation>
    <scope>NUCLEOTIDE SEQUENCE [LARGE SCALE GENOMIC DNA]</scope>
</reference>
<keyword evidence="2" id="KW-1185">Reference proteome</keyword>
<evidence type="ECO:0000313" key="1">
    <source>
        <dbReference type="EMBL" id="ELQ73986.1"/>
    </source>
</evidence>
<gene>
    <name evidence="1" type="ORF">THOM_3101</name>
</gene>
<feature type="non-terminal residue" evidence="1">
    <location>
        <position position="1"/>
    </location>
</feature>
<evidence type="ECO:0000313" key="2">
    <source>
        <dbReference type="Proteomes" id="UP000011185"/>
    </source>
</evidence>
<dbReference type="VEuPathDB" id="MicrosporidiaDB:THOM_3101"/>
<accession>L7JSF6</accession>
<organism evidence="1 2">
    <name type="scientific">Trachipleistophora hominis</name>
    <name type="common">Microsporidian parasite</name>
    <dbReference type="NCBI Taxonomy" id="72359"/>
    <lineage>
        <taxon>Eukaryota</taxon>
        <taxon>Fungi</taxon>
        <taxon>Fungi incertae sedis</taxon>
        <taxon>Microsporidia</taxon>
        <taxon>Pleistophoridae</taxon>
        <taxon>Trachipleistophora</taxon>
    </lineage>
</organism>
<dbReference type="InParanoid" id="L7JSF6"/>
<dbReference type="HOGENOM" id="CLU_708970_0_0_1"/>
<dbReference type="EMBL" id="JH994093">
    <property type="protein sequence ID" value="ELQ73986.1"/>
    <property type="molecule type" value="Genomic_DNA"/>
</dbReference>
<dbReference type="AlphaFoldDB" id="L7JSF6"/>
<name>L7JSF6_TRAHO</name>